<dbReference type="Proteomes" id="UP000887579">
    <property type="component" value="Unplaced"/>
</dbReference>
<sequence>MKDIVEANQNTLRPEELFEEVFKWAENRAMEKQKCIKKINLNETIKAELSDILPLIKFKEMSDEFIYKFVCVKSFLFIGRELGDIFRAAFDKVYVRIFDENRTMMKGFLNCPEVKKVADVIQLQKDVLRSRNYWPTKQQKPSESSKITKNDKINWYLIYDNDGDLGYKHRKELNDSDYILAEMFAEDGFKFYQKNKTIEIYQYGQ</sequence>
<proteinExistence type="predicted"/>
<dbReference type="WBParaSite" id="ES5_v2.g581.t1">
    <property type="protein sequence ID" value="ES5_v2.g581.t1"/>
    <property type="gene ID" value="ES5_v2.g581"/>
</dbReference>
<reference evidence="2" key="1">
    <citation type="submission" date="2022-11" db="UniProtKB">
        <authorList>
            <consortium name="WormBaseParasite"/>
        </authorList>
    </citation>
    <scope>IDENTIFICATION</scope>
</reference>
<name>A0AC34GP91_9BILA</name>
<evidence type="ECO:0000313" key="1">
    <source>
        <dbReference type="Proteomes" id="UP000887579"/>
    </source>
</evidence>
<organism evidence="1 2">
    <name type="scientific">Panagrolaimus sp. ES5</name>
    <dbReference type="NCBI Taxonomy" id="591445"/>
    <lineage>
        <taxon>Eukaryota</taxon>
        <taxon>Metazoa</taxon>
        <taxon>Ecdysozoa</taxon>
        <taxon>Nematoda</taxon>
        <taxon>Chromadorea</taxon>
        <taxon>Rhabditida</taxon>
        <taxon>Tylenchina</taxon>
        <taxon>Panagrolaimomorpha</taxon>
        <taxon>Panagrolaimoidea</taxon>
        <taxon>Panagrolaimidae</taxon>
        <taxon>Panagrolaimus</taxon>
    </lineage>
</organism>
<protein>
    <submittedName>
        <fullName evidence="2">Uncharacterized protein</fullName>
    </submittedName>
</protein>
<accession>A0AC34GP91</accession>
<evidence type="ECO:0000313" key="2">
    <source>
        <dbReference type="WBParaSite" id="ES5_v2.g581.t1"/>
    </source>
</evidence>